<dbReference type="InterPro" id="IPR004254">
    <property type="entry name" value="AdipoR/HlyIII-related"/>
</dbReference>
<comment type="subcellular location">
    <subcellularLocation>
        <location evidence="1">Membrane</location>
        <topology evidence="1">Multi-pass membrane protein</topology>
    </subcellularLocation>
</comment>
<feature type="binding site" evidence="6">
    <location>
        <position position="328"/>
    </location>
    <ligand>
        <name>Zn(2+)</name>
        <dbReference type="ChEBI" id="CHEBI:29105"/>
    </ligand>
</feature>
<reference evidence="7" key="1">
    <citation type="submission" date="2020-11" db="EMBL/GenBank/DDBJ databases">
        <authorList>
            <person name="Tran Van P."/>
        </authorList>
    </citation>
    <scope>NUCLEOTIDE SEQUENCE</scope>
</reference>
<evidence type="ECO:0000256" key="3">
    <source>
        <dbReference type="ARBA" id="ARBA00022692"/>
    </source>
</evidence>
<comment type="similarity">
    <text evidence="2">Belongs to the ADIPOR family.</text>
</comment>
<dbReference type="OrthoDB" id="529367at2759"/>
<keyword evidence="5" id="KW-0472">Membrane</keyword>
<evidence type="ECO:0000313" key="7">
    <source>
        <dbReference type="EMBL" id="CAD7230530.1"/>
    </source>
</evidence>
<dbReference type="GO" id="GO:0016020">
    <property type="term" value="C:membrane"/>
    <property type="evidence" value="ECO:0007669"/>
    <property type="project" value="UniProtKB-SubCell"/>
</dbReference>
<evidence type="ECO:0000256" key="1">
    <source>
        <dbReference type="ARBA" id="ARBA00004141"/>
    </source>
</evidence>
<keyword evidence="3" id="KW-0812">Transmembrane</keyword>
<evidence type="ECO:0000256" key="4">
    <source>
        <dbReference type="ARBA" id="ARBA00022989"/>
    </source>
</evidence>
<sequence>MLHMMLPRSPKKRCLALHSVTFTSSTSEDDLETPYRDRQTMTYGPVTKVTTSQTSSSSPLKLRLKGFPKMAPSITVQQKQAEAEGLVSTFARPPPLWSRIFGRKSTMDFRDVPHFLQTNQFIRTGYRPTMGPRSCLRRFERKGNMPYPERSVPIPALKPLLRGTVGIYWVKGPRQAASRAVCAPQVHQPPRALQELQHFSISDRNSSVYSHSHYSSGRFHPGTPIRRESTTGGSAVARETECSTIPAPGPGVPHEHDYGGNLLYMFSWNNETMNIWTHLLGVIWLALVLLYDLFYAKKLSNQSSHDMLVAILTIISFQICLTLSVVFHVFNCVSQAVCYTTFKWDVLGVALATFTFYWTGIYCGYQCFPFWRTFYWLSSFSVFVITVALHQWKEFLLDKYRSARIFLFVLWAAYGIVPTLHWIYLYGGIGHPWVKASTKNISSEQLGIPETRQPDKDKT</sequence>
<evidence type="ECO:0000256" key="5">
    <source>
        <dbReference type="ARBA" id="ARBA00023136"/>
    </source>
</evidence>
<proteinExistence type="inferred from homology"/>
<evidence type="ECO:0000256" key="2">
    <source>
        <dbReference type="ARBA" id="ARBA00007018"/>
    </source>
</evidence>
<name>A0A7R8WHG0_9CRUS</name>
<dbReference type="AlphaFoldDB" id="A0A7R8WHG0"/>
<keyword evidence="6" id="KW-0479">Metal-binding</keyword>
<dbReference type="EMBL" id="OB662757">
    <property type="protein sequence ID" value="CAD7230530.1"/>
    <property type="molecule type" value="Genomic_DNA"/>
</dbReference>
<gene>
    <name evidence="7" type="ORF">CTOB1V02_LOCUS8388</name>
</gene>
<organism evidence="7">
    <name type="scientific">Cyprideis torosa</name>
    <dbReference type="NCBI Taxonomy" id="163714"/>
    <lineage>
        <taxon>Eukaryota</taxon>
        <taxon>Metazoa</taxon>
        <taxon>Ecdysozoa</taxon>
        <taxon>Arthropoda</taxon>
        <taxon>Crustacea</taxon>
        <taxon>Oligostraca</taxon>
        <taxon>Ostracoda</taxon>
        <taxon>Podocopa</taxon>
        <taxon>Podocopida</taxon>
        <taxon>Cytherocopina</taxon>
        <taxon>Cytheroidea</taxon>
        <taxon>Cytherideidae</taxon>
        <taxon>Cyprideis</taxon>
    </lineage>
</organism>
<dbReference type="GO" id="GO:0046872">
    <property type="term" value="F:metal ion binding"/>
    <property type="evidence" value="ECO:0007669"/>
    <property type="project" value="UniProtKB-KW"/>
</dbReference>
<evidence type="ECO:0000256" key="6">
    <source>
        <dbReference type="PIRSR" id="PIRSR604254-1"/>
    </source>
</evidence>
<keyword evidence="4" id="KW-1133">Transmembrane helix</keyword>
<protein>
    <submittedName>
        <fullName evidence="7">Uncharacterized protein</fullName>
    </submittedName>
</protein>
<dbReference type="PANTHER" id="PTHR20855:SF15">
    <property type="entry name" value="PROGESTIN AND ADIPOQ RECEPTOR FAMILY MEMBER 3"/>
    <property type="match status" value="1"/>
</dbReference>
<dbReference type="PANTHER" id="PTHR20855">
    <property type="entry name" value="ADIPOR/PROGESTIN RECEPTOR-RELATED"/>
    <property type="match status" value="1"/>
</dbReference>
<accession>A0A7R8WHG0</accession>
<keyword evidence="6" id="KW-0862">Zinc</keyword>
<dbReference type="Pfam" id="PF03006">
    <property type="entry name" value="HlyIII"/>
    <property type="match status" value="1"/>
</dbReference>
<dbReference type="GO" id="GO:0038023">
    <property type="term" value="F:signaling receptor activity"/>
    <property type="evidence" value="ECO:0007669"/>
    <property type="project" value="TreeGrafter"/>
</dbReference>